<comment type="caution">
    <text evidence="12">The sequence shown here is derived from an EMBL/GenBank/DDBJ whole genome shotgun (WGS) entry which is preliminary data.</text>
</comment>
<name>A0A7J6XD22_THATH</name>
<proteinExistence type="inferred from homology"/>
<evidence type="ECO:0000259" key="11">
    <source>
        <dbReference type="Pfam" id="PF16916"/>
    </source>
</evidence>
<gene>
    <name evidence="12" type="ORF">FRX31_004063</name>
</gene>
<comment type="subcellular location">
    <subcellularLocation>
        <location evidence="1">Membrane</location>
        <topology evidence="1">Multi-pass membrane protein</topology>
    </subcellularLocation>
</comment>
<protein>
    <submittedName>
        <fullName evidence="12">Zinc transporter</fullName>
    </submittedName>
</protein>
<dbReference type="OrthoDB" id="9944568at2759"/>
<organism evidence="12 13">
    <name type="scientific">Thalictrum thalictroides</name>
    <name type="common">Rue-anemone</name>
    <name type="synonym">Anemone thalictroides</name>
    <dbReference type="NCBI Taxonomy" id="46969"/>
    <lineage>
        <taxon>Eukaryota</taxon>
        <taxon>Viridiplantae</taxon>
        <taxon>Streptophyta</taxon>
        <taxon>Embryophyta</taxon>
        <taxon>Tracheophyta</taxon>
        <taxon>Spermatophyta</taxon>
        <taxon>Magnoliopsida</taxon>
        <taxon>Ranunculales</taxon>
        <taxon>Ranunculaceae</taxon>
        <taxon>Thalictroideae</taxon>
        <taxon>Thalictrum</taxon>
    </lineage>
</organism>
<dbReference type="EMBL" id="JABWDY010002853">
    <property type="protein sequence ID" value="KAF5206350.1"/>
    <property type="molecule type" value="Genomic_DNA"/>
</dbReference>
<keyword evidence="13" id="KW-1185">Reference proteome</keyword>
<keyword evidence="7" id="KW-0406">Ion transport</keyword>
<feature type="transmembrane region" description="Helical" evidence="9">
    <location>
        <begin position="158"/>
        <end position="177"/>
    </location>
</feature>
<comment type="similarity">
    <text evidence="2">Belongs to the cation diffusion facilitator (CDF) transporter (TC 2.A.4) family. SLC30A subfamily.</text>
</comment>
<evidence type="ECO:0000256" key="8">
    <source>
        <dbReference type="ARBA" id="ARBA00023136"/>
    </source>
</evidence>
<dbReference type="SUPFAM" id="SSF160240">
    <property type="entry name" value="Cation efflux protein cytoplasmic domain-like"/>
    <property type="match status" value="1"/>
</dbReference>
<evidence type="ECO:0000256" key="5">
    <source>
        <dbReference type="ARBA" id="ARBA00022906"/>
    </source>
</evidence>
<evidence type="ECO:0000313" key="12">
    <source>
        <dbReference type="EMBL" id="KAF5206350.1"/>
    </source>
</evidence>
<dbReference type="InterPro" id="IPR002524">
    <property type="entry name" value="Cation_efflux"/>
</dbReference>
<dbReference type="Pfam" id="PF16916">
    <property type="entry name" value="ZT_dimer"/>
    <property type="match status" value="1"/>
</dbReference>
<evidence type="ECO:0000259" key="10">
    <source>
        <dbReference type="Pfam" id="PF01545"/>
    </source>
</evidence>
<keyword evidence="4 9" id="KW-0812">Transmembrane</keyword>
<keyword evidence="3" id="KW-0813">Transport</keyword>
<feature type="domain" description="Cation efflux protein cytoplasmic" evidence="11">
    <location>
        <begin position="311"/>
        <end position="380"/>
    </location>
</feature>
<feature type="transmembrane region" description="Helical" evidence="9">
    <location>
        <begin position="114"/>
        <end position="138"/>
    </location>
</feature>
<keyword evidence="6 9" id="KW-1133">Transmembrane helix</keyword>
<keyword evidence="5" id="KW-0864">Zinc transport</keyword>
<dbReference type="GO" id="GO:0005773">
    <property type="term" value="C:vacuole"/>
    <property type="evidence" value="ECO:0007669"/>
    <property type="project" value="TreeGrafter"/>
</dbReference>
<evidence type="ECO:0000256" key="7">
    <source>
        <dbReference type="ARBA" id="ARBA00023065"/>
    </source>
</evidence>
<evidence type="ECO:0000256" key="2">
    <source>
        <dbReference type="ARBA" id="ARBA00008873"/>
    </source>
</evidence>
<evidence type="ECO:0000256" key="9">
    <source>
        <dbReference type="SAM" id="Phobius"/>
    </source>
</evidence>
<feature type="transmembrane region" description="Helical" evidence="9">
    <location>
        <begin position="53"/>
        <end position="72"/>
    </location>
</feature>
<dbReference type="InterPro" id="IPR027469">
    <property type="entry name" value="Cation_efflux_TMD_sf"/>
</dbReference>
<dbReference type="InterPro" id="IPR027470">
    <property type="entry name" value="Cation_efflux_CTD"/>
</dbReference>
<dbReference type="Pfam" id="PF01545">
    <property type="entry name" value="Cation_efflux"/>
    <property type="match status" value="1"/>
</dbReference>
<feature type="transmembrane region" description="Helical" evidence="9">
    <location>
        <begin position="272"/>
        <end position="294"/>
    </location>
</feature>
<dbReference type="Gene3D" id="1.20.1510.10">
    <property type="entry name" value="Cation efflux protein transmembrane domain"/>
    <property type="match status" value="1"/>
</dbReference>
<dbReference type="InterPro" id="IPR058533">
    <property type="entry name" value="Cation_efflux_TM"/>
</dbReference>
<evidence type="ECO:0000256" key="3">
    <source>
        <dbReference type="ARBA" id="ARBA00022448"/>
    </source>
</evidence>
<dbReference type="Proteomes" id="UP000554482">
    <property type="component" value="Unassembled WGS sequence"/>
</dbReference>
<dbReference type="GO" id="GO:0005886">
    <property type="term" value="C:plasma membrane"/>
    <property type="evidence" value="ECO:0007669"/>
    <property type="project" value="TreeGrafter"/>
</dbReference>
<dbReference type="GO" id="GO:0005385">
    <property type="term" value="F:zinc ion transmembrane transporter activity"/>
    <property type="evidence" value="ECO:0007669"/>
    <property type="project" value="TreeGrafter"/>
</dbReference>
<feature type="domain" description="Cation efflux protein transmembrane" evidence="10">
    <location>
        <begin position="58"/>
        <end position="302"/>
    </location>
</feature>
<evidence type="ECO:0000256" key="4">
    <source>
        <dbReference type="ARBA" id="ARBA00022692"/>
    </source>
</evidence>
<reference evidence="12 13" key="1">
    <citation type="submission" date="2020-06" db="EMBL/GenBank/DDBJ databases">
        <title>Transcriptomic and genomic resources for Thalictrum thalictroides and T. hernandezii: Facilitating candidate gene discovery in an emerging model plant lineage.</title>
        <authorList>
            <person name="Arias T."/>
            <person name="Riano-Pachon D.M."/>
            <person name="Di Stilio V.S."/>
        </authorList>
    </citation>
    <scope>NUCLEOTIDE SEQUENCE [LARGE SCALE GENOMIC DNA]</scope>
    <source>
        <strain evidence="13">cv. WT478/WT964</strain>
        <tissue evidence="12">Leaves</tissue>
    </source>
</reference>
<accession>A0A7J6XD22</accession>
<keyword evidence="5" id="KW-0862">Zinc</keyword>
<dbReference type="PANTHER" id="PTHR11562">
    <property type="entry name" value="CATION EFFLUX PROTEIN/ ZINC TRANSPORTER"/>
    <property type="match status" value="1"/>
</dbReference>
<keyword evidence="8 9" id="KW-0472">Membrane</keyword>
<dbReference type="InterPro" id="IPR050681">
    <property type="entry name" value="CDF/SLC30A"/>
</dbReference>
<dbReference type="PANTHER" id="PTHR11562:SF54">
    <property type="entry name" value="METAL TOLERANCE PROTEIN B"/>
    <property type="match status" value="1"/>
</dbReference>
<dbReference type="AlphaFoldDB" id="A0A7J6XD22"/>
<evidence type="ECO:0000256" key="6">
    <source>
        <dbReference type="ARBA" id="ARBA00022989"/>
    </source>
</evidence>
<dbReference type="SUPFAM" id="SSF161111">
    <property type="entry name" value="Cation efflux protein transmembrane domain-like"/>
    <property type="match status" value="1"/>
</dbReference>
<dbReference type="NCBIfam" id="TIGR01297">
    <property type="entry name" value="CDF"/>
    <property type="match status" value="1"/>
</dbReference>
<feature type="transmembrane region" description="Helical" evidence="9">
    <location>
        <begin position="244"/>
        <end position="266"/>
    </location>
</feature>
<dbReference type="InterPro" id="IPR036837">
    <property type="entry name" value="Cation_efflux_CTD_sf"/>
</dbReference>
<evidence type="ECO:0000256" key="1">
    <source>
        <dbReference type="ARBA" id="ARBA00004141"/>
    </source>
</evidence>
<feature type="transmembrane region" description="Helical" evidence="9">
    <location>
        <begin position="84"/>
        <end position="102"/>
    </location>
</feature>
<evidence type="ECO:0000313" key="13">
    <source>
        <dbReference type="Proteomes" id="UP000554482"/>
    </source>
</evidence>
<sequence>MENKGEIELQKTPKEEMFMGMVPDCSCDTICGLSKQSKHKSELASRSNSSRKLVGLIIFGLLFIVVEVVGGVKANSLAVLTDAAHLLTDVAGFALSLFAVWASGWDATPRHSFGFFRVEVLGALLSVQLIWIIAGFLIYEAIDRIFKRNVVVNGKLMFLTAAFGFLINLLMVSWLGHDHSPHGCGHKEHCNHNIEDAEEKPLVSSSVNEHQCDEQVWSQSILSWILLPLKQLKQTHINMNVQSAYLHILGDLIQSVGVMIGGAVIWAKPNWLVVDLVCTLGFSLLVLLTTVSMVRDIYFVLMDCTPAGIDAVKLETGLKRVVGVRDVHDLHVWAISVGKFLLSCHVIAEQGVSSNEILKSTRDYCERVHGIHHVTIQIEQE</sequence>